<organism evidence="1 2">
    <name type="scientific">Kingella oralis ATCC 51147</name>
    <dbReference type="NCBI Taxonomy" id="629741"/>
    <lineage>
        <taxon>Bacteria</taxon>
        <taxon>Pseudomonadati</taxon>
        <taxon>Pseudomonadota</taxon>
        <taxon>Betaproteobacteria</taxon>
        <taxon>Neisseriales</taxon>
        <taxon>Neisseriaceae</taxon>
        <taxon>Kingella</taxon>
    </lineage>
</organism>
<dbReference type="STRING" id="629741.GCWU000324_02390"/>
<dbReference type="EMBL" id="ACJW02000003">
    <property type="protein sequence ID" value="EEP68138.1"/>
    <property type="molecule type" value="Genomic_DNA"/>
</dbReference>
<dbReference type="AlphaFoldDB" id="C4GK16"/>
<proteinExistence type="predicted"/>
<name>C4GK16_9NEIS</name>
<accession>C4GK16</accession>
<reference evidence="1" key="1">
    <citation type="submission" date="2009-04" db="EMBL/GenBank/DDBJ databases">
        <authorList>
            <person name="Weinstock G."/>
            <person name="Sodergren E."/>
            <person name="Clifton S."/>
            <person name="Fulton L."/>
            <person name="Fulton B."/>
            <person name="Courtney L."/>
            <person name="Fronick C."/>
            <person name="Harrison M."/>
            <person name="Strong C."/>
            <person name="Farmer C."/>
            <person name="Delahaunty K."/>
            <person name="Markovic C."/>
            <person name="Hall O."/>
            <person name="Minx P."/>
            <person name="Tomlinson C."/>
            <person name="Mitreva M."/>
            <person name="Nelson J."/>
            <person name="Hou S."/>
            <person name="Wollam A."/>
            <person name="Pepin K.H."/>
            <person name="Johnson M."/>
            <person name="Bhonagiri V."/>
            <person name="Nash W.E."/>
            <person name="Warren W."/>
            <person name="Chinwalla A."/>
            <person name="Mardis E.R."/>
            <person name="Wilson R.K."/>
        </authorList>
    </citation>
    <scope>NUCLEOTIDE SEQUENCE [LARGE SCALE GENOMIC DNA]</scope>
    <source>
        <strain evidence="1">ATCC 51147</strain>
    </source>
</reference>
<sequence>MRQPETTKPLGVLPNGSLPDRLVFRLPYRVNKGSLKTRNGALAARRYLGNPYHSVQPPLGGEPLPLHFQAAHPS</sequence>
<comment type="caution">
    <text evidence="1">The sequence shown here is derived from an EMBL/GenBank/DDBJ whole genome shotgun (WGS) entry which is preliminary data.</text>
</comment>
<keyword evidence="2" id="KW-1185">Reference proteome</keyword>
<protein>
    <submittedName>
        <fullName evidence="1">Uncharacterized protein</fullName>
    </submittedName>
</protein>
<evidence type="ECO:0000313" key="2">
    <source>
        <dbReference type="Proteomes" id="UP000003009"/>
    </source>
</evidence>
<dbReference type="HOGENOM" id="CLU_2682904_0_0_4"/>
<dbReference type="Proteomes" id="UP000003009">
    <property type="component" value="Unassembled WGS sequence"/>
</dbReference>
<evidence type="ECO:0000313" key="1">
    <source>
        <dbReference type="EMBL" id="EEP68138.1"/>
    </source>
</evidence>
<gene>
    <name evidence="1" type="ORF">GCWU000324_02390</name>
</gene>